<dbReference type="Proteomes" id="UP001597218">
    <property type="component" value="Unassembled WGS sequence"/>
</dbReference>
<dbReference type="RefSeq" id="WP_381535611.1">
    <property type="nucleotide sequence ID" value="NZ_JBHUGI010000005.1"/>
</dbReference>
<organism evidence="1 2">
    <name type="scientific">Sporosarcina siberiensis</name>
    <dbReference type="NCBI Taxonomy" id="1365606"/>
    <lineage>
        <taxon>Bacteria</taxon>
        <taxon>Bacillati</taxon>
        <taxon>Bacillota</taxon>
        <taxon>Bacilli</taxon>
        <taxon>Bacillales</taxon>
        <taxon>Caryophanaceae</taxon>
        <taxon>Sporosarcina</taxon>
    </lineage>
</organism>
<proteinExistence type="predicted"/>
<protein>
    <submittedName>
        <fullName evidence="1">Uncharacterized protein</fullName>
    </submittedName>
</protein>
<dbReference type="EMBL" id="JBHUGI010000005">
    <property type="protein sequence ID" value="MFD1926952.1"/>
    <property type="molecule type" value="Genomic_DNA"/>
</dbReference>
<comment type="caution">
    <text evidence="1">The sequence shown here is derived from an EMBL/GenBank/DDBJ whole genome shotgun (WGS) entry which is preliminary data.</text>
</comment>
<sequence length="78" mass="9294">MNLQQYDELLIKHEELEREYYETSSAFHDLENEFRNYRCIVDQVWGNPPTEPIPDKLKITPDLANEIIKTMQKIKRGG</sequence>
<evidence type="ECO:0000313" key="2">
    <source>
        <dbReference type="Proteomes" id="UP001597218"/>
    </source>
</evidence>
<accession>A0ABW4SDS4</accession>
<name>A0ABW4SDS4_9BACL</name>
<keyword evidence="2" id="KW-1185">Reference proteome</keyword>
<evidence type="ECO:0000313" key="1">
    <source>
        <dbReference type="EMBL" id="MFD1926952.1"/>
    </source>
</evidence>
<reference evidence="2" key="1">
    <citation type="journal article" date="2019" name="Int. J. Syst. Evol. Microbiol.">
        <title>The Global Catalogue of Microorganisms (GCM) 10K type strain sequencing project: providing services to taxonomists for standard genome sequencing and annotation.</title>
        <authorList>
            <consortium name="The Broad Institute Genomics Platform"/>
            <consortium name="The Broad Institute Genome Sequencing Center for Infectious Disease"/>
            <person name="Wu L."/>
            <person name="Ma J."/>
        </authorList>
    </citation>
    <scope>NUCLEOTIDE SEQUENCE [LARGE SCALE GENOMIC DNA]</scope>
    <source>
        <strain evidence="2">CGMCC 4.7177</strain>
    </source>
</reference>
<gene>
    <name evidence="1" type="ORF">ACFSFY_02530</name>
</gene>